<dbReference type="Gene3D" id="3.50.30.30">
    <property type="match status" value="1"/>
</dbReference>
<dbReference type="SUPFAM" id="SSF52743">
    <property type="entry name" value="Subtilisin-like"/>
    <property type="match status" value="1"/>
</dbReference>
<comment type="caution">
    <text evidence="3">The sequence shown here is derived from an EMBL/GenBank/DDBJ whole genome shotgun (WGS) entry which is preliminary data.</text>
</comment>
<dbReference type="Gene3D" id="3.40.50.200">
    <property type="entry name" value="Peptidase S8/S53 domain"/>
    <property type="match status" value="1"/>
</dbReference>
<keyword evidence="2" id="KW-0732">Signal</keyword>
<accession>A0ABC8TJ17</accession>
<dbReference type="InterPro" id="IPR036852">
    <property type="entry name" value="Peptidase_S8/S53_dom_sf"/>
</dbReference>
<evidence type="ECO:0000256" key="2">
    <source>
        <dbReference type="ARBA" id="ARBA00022729"/>
    </source>
</evidence>
<dbReference type="InterPro" id="IPR045051">
    <property type="entry name" value="SBT"/>
</dbReference>
<organism evidence="3 4">
    <name type="scientific">Ilex paraguariensis</name>
    <name type="common">yerba mate</name>
    <dbReference type="NCBI Taxonomy" id="185542"/>
    <lineage>
        <taxon>Eukaryota</taxon>
        <taxon>Viridiplantae</taxon>
        <taxon>Streptophyta</taxon>
        <taxon>Embryophyta</taxon>
        <taxon>Tracheophyta</taxon>
        <taxon>Spermatophyta</taxon>
        <taxon>Magnoliopsida</taxon>
        <taxon>eudicotyledons</taxon>
        <taxon>Gunneridae</taxon>
        <taxon>Pentapetalae</taxon>
        <taxon>asterids</taxon>
        <taxon>campanulids</taxon>
        <taxon>Aquifoliales</taxon>
        <taxon>Aquifoliaceae</taxon>
        <taxon>Ilex</taxon>
    </lineage>
</organism>
<gene>
    <name evidence="3" type="ORF">ILEXP_LOCUS38395</name>
</gene>
<evidence type="ECO:0000313" key="3">
    <source>
        <dbReference type="EMBL" id="CAK9168971.1"/>
    </source>
</evidence>
<evidence type="ECO:0000313" key="4">
    <source>
        <dbReference type="Proteomes" id="UP001642360"/>
    </source>
</evidence>
<dbReference type="Proteomes" id="UP001642360">
    <property type="component" value="Unassembled WGS sequence"/>
</dbReference>
<name>A0ABC8TJ17_9AQUA</name>
<dbReference type="EMBL" id="CAUOFW020005192">
    <property type="protein sequence ID" value="CAK9168971.1"/>
    <property type="molecule type" value="Genomic_DNA"/>
</dbReference>
<dbReference type="AlphaFoldDB" id="A0ABC8TJ17"/>
<protein>
    <submittedName>
        <fullName evidence="3">Uncharacterized protein</fullName>
    </submittedName>
</protein>
<keyword evidence="4" id="KW-1185">Reference proteome</keyword>
<sequence>MVACSAGNDGPYPCSVVNVTPWIRTVAATTIDRDFESDVALVGNKVIKGEGINFADINKSYVYPLIYGKSAKRRVLNTL</sequence>
<reference evidence="3 4" key="1">
    <citation type="submission" date="2024-02" db="EMBL/GenBank/DDBJ databases">
        <authorList>
            <person name="Vignale AGUSTIN F."/>
            <person name="Sosa J E."/>
            <person name="Modenutti C."/>
        </authorList>
    </citation>
    <scope>NUCLEOTIDE SEQUENCE [LARGE SCALE GENOMIC DNA]</scope>
</reference>
<proteinExistence type="inferred from homology"/>
<dbReference type="PANTHER" id="PTHR10795">
    <property type="entry name" value="PROPROTEIN CONVERTASE SUBTILISIN/KEXIN"/>
    <property type="match status" value="1"/>
</dbReference>
<evidence type="ECO:0000256" key="1">
    <source>
        <dbReference type="ARBA" id="ARBA00011073"/>
    </source>
</evidence>
<comment type="similarity">
    <text evidence="1">Belongs to the peptidase S8 family.</text>
</comment>